<proteinExistence type="predicted"/>
<feature type="non-terminal residue" evidence="1">
    <location>
        <position position="54"/>
    </location>
</feature>
<evidence type="ECO:0000313" key="2">
    <source>
        <dbReference type="Proteomes" id="UP000231407"/>
    </source>
</evidence>
<name>A0A2M7AQX3_9BACT</name>
<comment type="caution">
    <text evidence="1">The sequence shown here is derived from an EMBL/GenBank/DDBJ whole genome shotgun (WGS) entry which is preliminary data.</text>
</comment>
<dbReference type="AlphaFoldDB" id="A0A2M7AQX3"/>
<reference evidence="2" key="1">
    <citation type="submission" date="2017-09" db="EMBL/GenBank/DDBJ databases">
        <title>Depth-based differentiation of microbial function through sediment-hosted aquifers and enrichment of novel symbionts in the deep terrestrial subsurface.</title>
        <authorList>
            <person name="Probst A.J."/>
            <person name="Ladd B."/>
            <person name="Jarett J.K."/>
            <person name="Geller-Mcgrath D.E."/>
            <person name="Sieber C.M.K."/>
            <person name="Emerson J.B."/>
            <person name="Anantharaman K."/>
            <person name="Thomas B.C."/>
            <person name="Malmstrom R."/>
            <person name="Stieglmeier M."/>
            <person name="Klingl A."/>
            <person name="Woyke T."/>
            <person name="Ryan C.M."/>
            <person name="Banfield J.F."/>
        </authorList>
    </citation>
    <scope>NUCLEOTIDE SEQUENCE [LARGE SCALE GENOMIC DNA]</scope>
</reference>
<evidence type="ECO:0000313" key="1">
    <source>
        <dbReference type="EMBL" id="PIU72888.1"/>
    </source>
</evidence>
<dbReference type="InterPro" id="IPR036345">
    <property type="entry name" value="ExoRNase_PH_dom2_sf"/>
</dbReference>
<dbReference type="EMBL" id="PEWA01000065">
    <property type="protein sequence ID" value="PIU72888.1"/>
    <property type="molecule type" value="Genomic_DNA"/>
</dbReference>
<feature type="non-terminal residue" evidence="1">
    <location>
        <position position="1"/>
    </location>
</feature>
<organism evidence="1 2">
    <name type="scientific">Candidatus Shapirobacteria bacterium CG06_land_8_20_14_3_00_40_12</name>
    <dbReference type="NCBI Taxonomy" id="1974881"/>
    <lineage>
        <taxon>Bacteria</taxon>
        <taxon>Candidatus Shapironibacteriota</taxon>
    </lineage>
</organism>
<dbReference type="Proteomes" id="UP000231407">
    <property type="component" value="Unassembled WGS sequence"/>
</dbReference>
<accession>A0A2M7AQX3</accession>
<gene>
    <name evidence="1" type="ORF">COS78_04550</name>
</gene>
<protein>
    <submittedName>
        <fullName evidence="1">Uncharacterized protein</fullName>
    </submittedName>
</protein>
<sequence>DLLVCQDPEGINMIEAEAKIVDNDTLLKAIELGIKTGKEINAQLIDFAKKHGKT</sequence>
<dbReference type="SUPFAM" id="SSF55666">
    <property type="entry name" value="Ribonuclease PH domain 2-like"/>
    <property type="match status" value="1"/>
</dbReference>